<proteinExistence type="predicted"/>
<organism evidence="1 2">
    <name type="scientific">Helianthus annuus</name>
    <name type="common">Common sunflower</name>
    <dbReference type="NCBI Taxonomy" id="4232"/>
    <lineage>
        <taxon>Eukaryota</taxon>
        <taxon>Viridiplantae</taxon>
        <taxon>Streptophyta</taxon>
        <taxon>Embryophyta</taxon>
        <taxon>Tracheophyta</taxon>
        <taxon>Spermatophyta</taxon>
        <taxon>Magnoliopsida</taxon>
        <taxon>eudicotyledons</taxon>
        <taxon>Gunneridae</taxon>
        <taxon>Pentapetalae</taxon>
        <taxon>asterids</taxon>
        <taxon>campanulids</taxon>
        <taxon>Asterales</taxon>
        <taxon>Asteraceae</taxon>
        <taxon>Asteroideae</taxon>
        <taxon>Heliantheae alliance</taxon>
        <taxon>Heliantheae</taxon>
        <taxon>Helianthus</taxon>
    </lineage>
</organism>
<evidence type="ECO:0000313" key="1">
    <source>
        <dbReference type="EMBL" id="KAF5794319.1"/>
    </source>
</evidence>
<comment type="caution">
    <text evidence="1">The sequence shown here is derived from an EMBL/GenBank/DDBJ whole genome shotgun (WGS) entry which is preliminary data.</text>
</comment>
<protein>
    <submittedName>
        <fullName evidence="1">Uncharacterized protein</fullName>
    </submittedName>
</protein>
<reference evidence="1" key="2">
    <citation type="submission" date="2020-06" db="EMBL/GenBank/DDBJ databases">
        <title>Helianthus annuus Genome sequencing and assembly Release 2.</title>
        <authorList>
            <person name="Gouzy J."/>
            <person name="Langlade N."/>
            <person name="Munos S."/>
        </authorList>
    </citation>
    <scope>NUCLEOTIDE SEQUENCE</scope>
    <source>
        <tissue evidence="1">Leaves</tissue>
    </source>
</reference>
<dbReference type="AlphaFoldDB" id="A0A9K3ICD9"/>
<evidence type="ECO:0000313" key="2">
    <source>
        <dbReference type="Proteomes" id="UP000215914"/>
    </source>
</evidence>
<gene>
    <name evidence="1" type="ORF">HanXRQr2_Chr08g0326751</name>
</gene>
<keyword evidence="2" id="KW-1185">Reference proteome</keyword>
<reference evidence="1" key="1">
    <citation type="journal article" date="2017" name="Nature">
        <title>The sunflower genome provides insights into oil metabolism, flowering and Asterid evolution.</title>
        <authorList>
            <person name="Badouin H."/>
            <person name="Gouzy J."/>
            <person name="Grassa C.J."/>
            <person name="Murat F."/>
            <person name="Staton S.E."/>
            <person name="Cottret L."/>
            <person name="Lelandais-Briere C."/>
            <person name="Owens G.L."/>
            <person name="Carrere S."/>
            <person name="Mayjonade B."/>
            <person name="Legrand L."/>
            <person name="Gill N."/>
            <person name="Kane N.C."/>
            <person name="Bowers J.E."/>
            <person name="Hubner S."/>
            <person name="Bellec A."/>
            <person name="Berard A."/>
            <person name="Berges H."/>
            <person name="Blanchet N."/>
            <person name="Boniface M.C."/>
            <person name="Brunel D."/>
            <person name="Catrice O."/>
            <person name="Chaidir N."/>
            <person name="Claudel C."/>
            <person name="Donnadieu C."/>
            <person name="Faraut T."/>
            <person name="Fievet G."/>
            <person name="Helmstetter N."/>
            <person name="King M."/>
            <person name="Knapp S.J."/>
            <person name="Lai Z."/>
            <person name="Le Paslier M.C."/>
            <person name="Lippi Y."/>
            <person name="Lorenzon L."/>
            <person name="Mandel J.R."/>
            <person name="Marage G."/>
            <person name="Marchand G."/>
            <person name="Marquand E."/>
            <person name="Bret-Mestries E."/>
            <person name="Morien E."/>
            <person name="Nambeesan S."/>
            <person name="Nguyen T."/>
            <person name="Pegot-Espagnet P."/>
            <person name="Pouilly N."/>
            <person name="Raftis F."/>
            <person name="Sallet E."/>
            <person name="Schiex T."/>
            <person name="Thomas J."/>
            <person name="Vandecasteele C."/>
            <person name="Vares D."/>
            <person name="Vear F."/>
            <person name="Vautrin S."/>
            <person name="Crespi M."/>
            <person name="Mangin B."/>
            <person name="Burke J.M."/>
            <person name="Salse J."/>
            <person name="Munos S."/>
            <person name="Vincourt P."/>
            <person name="Rieseberg L.H."/>
            <person name="Langlade N.B."/>
        </authorList>
    </citation>
    <scope>NUCLEOTIDE SEQUENCE</scope>
    <source>
        <tissue evidence="1">Leaves</tissue>
    </source>
</reference>
<dbReference type="Proteomes" id="UP000215914">
    <property type="component" value="Unassembled WGS sequence"/>
</dbReference>
<dbReference type="EMBL" id="MNCJ02000323">
    <property type="protein sequence ID" value="KAF5794319.1"/>
    <property type="molecule type" value="Genomic_DNA"/>
</dbReference>
<name>A0A9K3ICD9_HELAN</name>
<dbReference type="Gramene" id="mRNA:HanXRQr2_Chr08g0326751">
    <property type="protein sequence ID" value="mRNA:HanXRQr2_Chr08g0326751"/>
    <property type="gene ID" value="HanXRQr2_Chr08g0326751"/>
</dbReference>
<sequence length="44" mass="4858">MAGISGNFTKTRIFSHIQNSKLSDPSSSLISWLFDSGLHIHVVK</sequence>
<accession>A0A9K3ICD9</accession>